<keyword evidence="2" id="KW-1185">Reference proteome</keyword>
<reference evidence="2" key="1">
    <citation type="submission" date="2019-09" db="EMBL/GenBank/DDBJ databases">
        <title>Antimicrobial potential of Antarctic Bacteria.</title>
        <authorList>
            <person name="Benaud N."/>
            <person name="Edwards R.J."/>
            <person name="Ferrari B.C."/>
        </authorList>
    </citation>
    <scope>NUCLEOTIDE SEQUENCE [LARGE SCALE GENOMIC DNA]</scope>
    <source>
        <strain evidence="2">SPB151</strain>
    </source>
</reference>
<organism evidence="1 2">
    <name type="scientific">Kribbella qitaiheensis</name>
    <dbReference type="NCBI Taxonomy" id="1544730"/>
    <lineage>
        <taxon>Bacteria</taxon>
        <taxon>Bacillati</taxon>
        <taxon>Actinomycetota</taxon>
        <taxon>Actinomycetes</taxon>
        <taxon>Propionibacteriales</taxon>
        <taxon>Kribbellaceae</taxon>
        <taxon>Kribbella</taxon>
    </lineage>
</organism>
<dbReference type="Proteomes" id="UP000515563">
    <property type="component" value="Chromosome"/>
</dbReference>
<dbReference type="RefSeq" id="WP_185447085.1">
    <property type="nucleotide sequence ID" value="NZ_CP043661.1"/>
</dbReference>
<gene>
    <name evidence="1" type="ORF">F1D05_09965</name>
</gene>
<dbReference type="AlphaFoldDB" id="A0A7G6WVZ3"/>
<name>A0A7G6WVZ3_9ACTN</name>
<evidence type="ECO:0000313" key="1">
    <source>
        <dbReference type="EMBL" id="QNE18158.1"/>
    </source>
</evidence>
<reference evidence="1 2" key="2">
    <citation type="journal article" date="2020" name="Microbiol. Resour. Announc.">
        <title>Antarctic desert soil bacteria exhibit high novel natural product potential, evaluated through long-read genome sequencing and comparative genomics.</title>
        <authorList>
            <person name="Benaud N."/>
            <person name="Edwards R.J."/>
            <person name="Amos T.G."/>
            <person name="D'Agostino P.M."/>
            <person name="Gutierrez-Chavez C."/>
            <person name="Montgomery K."/>
            <person name="Nicetic I."/>
            <person name="Ferrari B.C."/>
        </authorList>
    </citation>
    <scope>NUCLEOTIDE SEQUENCE [LARGE SCALE GENOMIC DNA]</scope>
    <source>
        <strain evidence="1 2">SPB151</strain>
    </source>
</reference>
<proteinExistence type="predicted"/>
<protein>
    <submittedName>
        <fullName evidence="1">Uncharacterized protein</fullName>
    </submittedName>
</protein>
<dbReference type="KEGG" id="kqi:F1D05_09965"/>
<dbReference type="EMBL" id="CP043661">
    <property type="protein sequence ID" value="QNE18158.1"/>
    <property type="molecule type" value="Genomic_DNA"/>
</dbReference>
<sequence length="103" mass="11544">MRDATAKAFLIHNLRADRNSEMRIYHGESVDSDAPIISMVVIAEDEASARRRMHEYEANTTTDDPRLDDEIWLCPERTRVQILGDASPHLAAGSVFCPVEGAF</sequence>
<accession>A0A7G6WVZ3</accession>
<evidence type="ECO:0000313" key="2">
    <source>
        <dbReference type="Proteomes" id="UP000515563"/>
    </source>
</evidence>